<protein>
    <submittedName>
        <fullName evidence="8">Putative MFS transporter</fullName>
    </submittedName>
</protein>
<dbReference type="InterPro" id="IPR036259">
    <property type="entry name" value="MFS_trans_sf"/>
</dbReference>
<evidence type="ECO:0000313" key="8">
    <source>
        <dbReference type="EMBL" id="BAQ21931.1"/>
    </source>
</evidence>
<proteinExistence type="predicted"/>
<dbReference type="Gene3D" id="1.20.1250.20">
    <property type="entry name" value="MFS general substrate transporter like domains"/>
    <property type="match status" value="1"/>
</dbReference>
<reference evidence="8" key="1">
    <citation type="journal article" date="2015" name="J. Am. Chem. Soc.">
        <title>Biosynthesis of versipelostatin: identification of an enzyme-catalyzed [4+2]-cycloaddition required for macrocyclization of spirotetronate-containing polyketides.</title>
        <authorList>
            <person name="Hashimoto T."/>
            <person name="Hashimoto J."/>
            <person name="Teruya K."/>
            <person name="Hirano T."/>
            <person name="Shin-ya K."/>
            <person name="Ikeda H."/>
            <person name="Liu H."/>
            <person name="Nishiyama M."/>
            <person name="Kuzuyama T."/>
        </authorList>
    </citation>
    <scope>NUCLEOTIDE SEQUENCE</scope>
    <source>
        <strain evidence="8">4083-SVS6</strain>
    </source>
</reference>
<feature type="transmembrane region" description="Helical" evidence="6">
    <location>
        <begin position="226"/>
        <end position="252"/>
    </location>
</feature>
<feature type="transmembrane region" description="Helical" evidence="6">
    <location>
        <begin position="384"/>
        <end position="404"/>
    </location>
</feature>
<feature type="transmembrane region" description="Helical" evidence="6">
    <location>
        <begin position="116"/>
        <end position="133"/>
    </location>
</feature>
<feature type="transmembrane region" description="Helical" evidence="6">
    <location>
        <begin position="61"/>
        <end position="80"/>
    </location>
</feature>
<dbReference type="SUPFAM" id="SSF103473">
    <property type="entry name" value="MFS general substrate transporter"/>
    <property type="match status" value="1"/>
</dbReference>
<dbReference type="InterPro" id="IPR020846">
    <property type="entry name" value="MFS_dom"/>
</dbReference>
<evidence type="ECO:0000256" key="1">
    <source>
        <dbReference type="ARBA" id="ARBA00004651"/>
    </source>
</evidence>
<feature type="transmembrane region" description="Helical" evidence="6">
    <location>
        <begin position="357"/>
        <end position="378"/>
    </location>
</feature>
<keyword evidence="3 6" id="KW-0812">Transmembrane</keyword>
<dbReference type="PANTHER" id="PTHR43124">
    <property type="entry name" value="PURINE EFFLUX PUMP PBUE"/>
    <property type="match status" value="1"/>
</dbReference>
<dbReference type="InterPro" id="IPR011701">
    <property type="entry name" value="MFS"/>
</dbReference>
<evidence type="ECO:0000256" key="4">
    <source>
        <dbReference type="ARBA" id="ARBA00022989"/>
    </source>
</evidence>
<dbReference type="PANTHER" id="PTHR43124:SF3">
    <property type="entry name" value="CHLORAMPHENICOL EFFLUX PUMP RV0191"/>
    <property type="match status" value="1"/>
</dbReference>
<feature type="transmembrane region" description="Helical" evidence="6">
    <location>
        <begin position="173"/>
        <end position="193"/>
    </location>
</feature>
<keyword evidence="4 6" id="KW-1133">Transmembrane helix</keyword>
<keyword evidence="5 6" id="KW-0472">Membrane</keyword>
<dbReference type="CDD" id="cd17324">
    <property type="entry name" value="MFS_NepI_like"/>
    <property type="match status" value="1"/>
</dbReference>
<evidence type="ECO:0000256" key="2">
    <source>
        <dbReference type="ARBA" id="ARBA00022475"/>
    </source>
</evidence>
<organism evidence="8">
    <name type="scientific">Streptomyces versipellis</name>
    <dbReference type="NCBI Taxonomy" id="67375"/>
    <lineage>
        <taxon>Bacteria</taxon>
        <taxon>Bacillati</taxon>
        <taxon>Actinomycetota</taxon>
        <taxon>Actinomycetes</taxon>
        <taxon>Kitasatosporales</taxon>
        <taxon>Streptomycetaceae</taxon>
        <taxon>Streptomyces</taxon>
    </lineage>
</organism>
<feature type="domain" description="Major facilitator superfamily (MFS) profile" evidence="7">
    <location>
        <begin position="21"/>
        <end position="406"/>
    </location>
</feature>
<dbReference type="PROSITE" id="PS50850">
    <property type="entry name" value="MFS"/>
    <property type="match status" value="1"/>
</dbReference>
<evidence type="ECO:0000256" key="6">
    <source>
        <dbReference type="SAM" id="Phobius"/>
    </source>
</evidence>
<dbReference type="EMBL" id="LC006086">
    <property type="protein sequence ID" value="BAQ21931.1"/>
    <property type="molecule type" value="Genomic_DNA"/>
</dbReference>
<comment type="subcellular location">
    <subcellularLocation>
        <location evidence="1">Cell membrane</location>
        <topology evidence="1">Multi-pass membrane protein</topology>
    </subcellularLocation>
</comment>
<dbReference type="InterPro" id="IPR050189">
    <property type="entry name" value="MFS_Efflux_Transporters"/>
</dbReference>
<dbReference type="AlphaFoldDB" id="A0A0B6VSP0"/>
<keyword evidence="2" id="KW-1003">Cell membrane</keyword>
<evidence type="ECO:0000256" key="3">
    <source>
        <dbReference type="ARBA" id="ARBA00022692"/>
    </source>
</evidence>
<feature type="transmembrane region" description="Helical" evidence="6">
    <location>
        <begin position="291"/>
        <end position="310"/>
    </location>
</feature>
<name>A0A0B6VSP0_9ACTN</name>
<feature type="transmembrane region" description="Helical" evidence="6">
    <location>
        <begin position="21"/>
        <end position="41"/>
    </location>
</feature>
<evidence type="ECO:0000256" key="5">
    <source>
        <dbReference type="ARBA" id="ARBA00023136"/>
    </source>
</evidence>
<gene>
    <name evidence="8" type="primary">orf1</name>
</gene>
<feature type="transmembrane region" description="Helical" evidence="6">
    <location>
        <begin position="87"/>
        <end position="110"/>
    </location>
</feature>
<evidence type="ECO:0000259" key="7">
    <source>
        <dbReference type="PROSITE" id="PS50850"/>
    </source>
</evidence>
<feature type="transmembrane region" description="Helical" evidence="6">
    <location>
        <begin position="316"/>
        <end position="336"/>
    </location>
</feature>
<dbReference type="GO" id="GO:0022857">
    <property type="term" value="F:transmembrane transporter activity"/>
    <property type="evidence" value="ECO:0007669"/>
    <property type="project" value="InterPro"/>
</dbReference>
<dbReference type="Pfam" id="PF07690">
    <property type="entry name" value="MFS_1"/>
    <property type="match status" value="1"/>
</dbReference>
<dbReference type="GO" id="GO:0005886">
    <property type="term" value="C:plasma membrane"/>
    <property type="evidence" value="ECO:0007669"/>
    <property type="project" value="UniProtKB-SubCell"/>
</dbReference>
<sequence length="416" mass="41778">MTTTSSDTQSRTRRVGLPWSALLALGTAVFITSLTETLPAGVLPEMSASLGTSSGATGQAVTVYAAGTALTAIPLATATASVPRKPLLLGAMAVFLVANTLTAAAPGYIVLLAGRFLAGVAAGLAWAILAGYARRIAPVGLEGRAIAVAMTGIPVALSLGVPAGTLIGEQVGWRAAFGAVSLVTLAVIGWISVSVPGVGQPAIEQADTNRSDPAPESAKSPLRQTLAVPGVAAIMVTVTTFVLGHTIIYAYIAPYLQHAGLGSATDAVLLVFGVACLVSIWYVGRHVDRRLRALMVTGAGLFTLATAALAVTTTHAIVWVAAVLWGLGWGGAPTLLQTAAGQAGMRRSSAVAGTAQAVLVTLWNAAMALGGIIGGLLLQSSGVTVVAVSSAALGAVSLLIVAGARRHAFRNTQATP</sequence>
<feature type="transmembrane region" description="Helical" evidence="6">
    <location>
        <begin position="145"/>
        <end position="167"/>
    </location>
</feature>
<feature type="transmembrane region" description="Helical" evidence="6">
    <location>
        <begin position="264"/>
        <end position="284"/>
    </location>
</feature>
<accession>A0A0B6VSP0</accession>